<sequence>MPTYYCHLPKNRVSDVDKHRLAHAITARHTEATGAPSWFVQVVIEEDDDKIRYLGGEPAGEHIWVRADIRAGRTKSQLQQLMLALKTDIASITDVAAEDIWIYLNNIEPDNMLEYGHVLPLPGEEKRWFDALPAELQHRLEALGVTHANFTL</sequence>
<dbReference type="KEGG" id="cem:LH23_20445"/>
<evidence type="ECO:0000313" key="3">
    <source>
        <dbReference type="Proteomes" id="UP000029516"/>
    </source>
</evidence>
<feature type="domain" description="Tautomerase cis-CaaD-like" evidence="1">
    <location>
        <begin position="1"/>
        <end position="129"/>
    </location>
</feature>
<dbReference type="InterPro" id="IPR014347">
    <property type="entry name" value="Tautomerase/MIF_sf"/>
</dbReference>
<evidence type="ECO:0000313" key="2">
    <source>
        <dbReference type="EMBL" id="AIR62933.1"/>
    </source>
</evidence>
<dbReference type="Gene3D" id="3.30.429.10">
    <property type="entry name" value="Macrophage Migration Inhibitory Factor"/>
    <property type="match status" value="1"/>
</dbReference>
<accession>A0AAN0S7D9</accession>
<dbReference type="SUPFAM" id="SSF55331">
    <property type="entry name" value="Tautomerase/MIF"/>
    <property type="match status" value="1"/>
</dbReference>
<name>A0AAN0S7D9_9ENTR</name>
<dbReference type="Proteomes" id="UP000029516">
    <property type="component" value="Chromosome"/>
</dbReference>
<evidence type="ECO:0000259" key="1">
    <source>
        <dbReference type="Pfam" id="PF14832"/>
    </source>
</evidence>
<dbReference type="AlphaFoldDB" id="A0AAN0S7D9"/>
<dbReference type="InterPro" id="IPR028116">
    <property type="entry name" value="Cis-CaaD-like"/>
</dbReference>
<proteinExistence type="predicted"/>
<dbReference type="EMBL" id="CP009458">
    <property type="protein sequence ID" value="AIR62933.1"/>
    <property type="molecule type" value="Genomic_DNA"/>
</dbReference>
<reference evidence="2 3" key="1">
    <citation type="submission" date="2014-09" db="EMBL/GenBank/DDBJ databases">
        <authorList>
            <person name="Chan K.-G."/>
        </authorList>
    </citation>
    <scope>NUCLEOTIDE SEQUENCE [LARGE SCALE GENOMIC DNA]</scope>
    <source>
        <strain evidence="2 3">M006</strain>
    </source>
</reference>
<gene>
    <name evidence="2" type="ORF">LH23_20445</name>
</gene>
<protein>
    <recommendedName>
        <fullName evidence="1">Tautomerase cis-CaaD-like domain-containing protein</fullName>
    </recommendedName>
</protein>
<dbReference type="RefSeq" id="WP_039295047.1">
    <property type="nucleotide sequence ID" value="NZ_CP009458.1"/>
</dbReference>
<organism evidence="2 3">
    <name type="scientific">Cedecea neteri</name>
    <dbReference type="NCBI Taxonomy" id="158822"/>
    <lineage>
        <taxon>Bacteria</taxon>
        <taxon>Pseudomonadati</taxon>
        <taxon>Pseudomonadota</taxon>
        <taxon>Gammaproteobacteria</taxon>
        <taxon>Enterobacterales</taxon>
        <taxon>Enterobacteriaceae</taxon>
        <taxon>Cedecea</taxon>
    </lineage>
</organism>
<dbReference type="Pfam" id="PF14832">
    <property type="entry name" value="Tautomerase_3"/>
    <property type="match status" value="1"/>
</dbReference>